<dbReference type="PROSITE" id="PS51459">
    <property type="entry name" value="FIDO"/>
    <property type="match status" value="1"/>
</dbReference>
<dbReference type="Gene3D" id="1.10.10.10">
    <property type="entry name" value="Winged helix-like DNA-binding domain superfamily/Winged helix DNA-binding domain"/>
    <property type="match status" value="1"/>
</dbReference>
<dbReference type="InterPro" id="IPR003812">
    <property type="entry name" value="Fido"/>
</dbReference>
<name>A0A255H4L5_9ACTN</name>
<feature type="domain" description="Fido" evidence="3">
    <location>
        <begin position="117"/>
        <end position="261"/>
    </location>
</feature>
<dbReference type="InterPro" id="IPR040198">
    <property type="entry name" value="Fido_containing"/>
</dbReference>
<gene>
    <name evidence="4" type="ORF">CGZ93_07985</name>
</gene>
<proteinExistence type="predicted"/>
<dbReference type="SUPFAM" id="SSF140931">
    <property type="entry name" value="Fic-like"/>
    <property type="match status" value="1"/>
</dbReference>
<dbReference type="Pfam" id="PF02661">
    <property type="entry name" value="Fic"/>
    <property type="match status" value="1"/>
</dbReference>
<dbReference type="PANTHER" id="PTHR13504:SF38">
    <property type="entry name" value="FIDO DOMAIN-CONTAINING PROTEIN"/>
    <property type="match status" value="1"/>
</dbReference>
<keyword evidence="5" id="KW-1185">Reference proteome</keyword>
<sequence length="374" mass="39577">MASRRARQRNTGEFRAARLPKIARRSPSLPTSLATLAADATNSMIRFDQSSPGLATLPFAAILLRGESATSSQIENLTVRAKRLTLASIGVRDGGNAGLVARNVTAMRAALDASDSLDAAAILRMHGALTEGVQDDAGTWRDEWVWIGGESPVTAAYVAPPHADVPVLIDDLVRFLARRDLDPTVHAAIAHAQFETIHPFTDGNGRTGRALVSALLRARGVTNNLTVPLSSGLLHDVDDYIAALNAYRAGDPGPIVESFANAADAAIANARLLADEITAFTEDVLAARRRVTPPLRAVLDLCCREPAFTAGMLTDLAGVSTPTAYRTVDGLAEAGFLSLENAKVNGQKVWTVPAVLGALDRFAARAGRRVAAHQ</sequence>
<feature type="binding site" evidence="2">
    <location>
        <begin position="202"/>
        <end position="209"/>
    </location>
    <ligand>
        <name>ATP</name>
        <dbReference type="ChEBI" id="CHEBI:30616"/>
    </ligand>
</feature>
<evidence type="ECO:0000313" key="4">
    <source>
        <dbReference type="EMBL" id="OYO22193.1"/>
    </source>
</evidence>
<dbReference type="RefSeq" id="WP_094363937.1">
    <property type="nucleotide sequence ID" value="NZ_NMVQ01000012.1"/>
</dbReference>
<dbReference type="Proteomes" id="UP000216311">
    <property type="component" value="Unassembled WGS sequence"/>
</dbReference>
<keyword evidence="2" id="KW-0547">Nucleotide-binding</keyword>
<accession>A0A255H4L5</accession>
<feature type="active site" evidence="1">
    <location>
        <position position="198"/>
    </location>
</feature>
<evidence type="ECO:0000259" key="3">
    <source>
        <dbReference type="PROSITE" id="PS51459"/>
    </source>
</evidence>
<dbReference type="InterPro" id="IPR036597">
    <property type="entry name" value="Fido-like_dom_sf"/>
</dbReference>
<dbReference type="PANTHER" id="PTHR13504">
    <property type="entry name" value="FIDO DOMAIN-CONTAINING PROTEIN DDB_G0283145"/>
    <property type="match status" value="1"/>
</dbReference>
<organism evidence="4 5">
    <name type="scientific">Enemella dayhoffiae</name>
    <dbReference type="NCBI Taxonomy" id="2016507"/>
    <lineage>
        <taxon>Bacteria</taxon>
        <taxon>Bacillati</taxon>
        <taxon>Actinomycetota</taxon>
        <taxon>Actinomycetes</taxon>
        <taxon>Propionibacteriales</taxon>
        <taxon>Propionibacteriaceae</taxon>
        <taxon>Enemella</taxon>
    </lineage>
</organism>
<dbReference type="Gene3D" id="1.10.3290.10">
    <property type="entry name" value="Fido-like domain"/>
    <property type="match status" value="1"/>
</dbReference>
<reference evidence="4 5" key="1">
    <citation type="submission" date="2017-07" db="EMBL/GenBank/DDBJ databases">
        <title>Draft whole genome sequences of clinical Proprionibacteriaceae strains.</title>
        <authorList>
            <person name="Bernier A.-M."/>
            <person name="Bernard K."/>
            <person name="Domingo M.-C."/>
        </authorList>
    </citation>
    <scope>NUCLEOTIDE SEQUENCE [LARGE SCALE GENOMIC DNA]</scope>
    <source>
        <strain evidence="4 5">NML 130396</strain>
    </source>
</reference>
<evidence type="ECO:0000256" key="1">
    <source>
        <dbReference type="PIRSR" id="PIRSR640198-1"/>
    </source>
</evidence>
<evidence type="ECO:0000256" key="2">
    <source>
        <dbReference type="PIRSR" id="PIRSR640198-2"/>
    </source>
</evidence>
<comment type="caution">
    <text evidence="4">The sequence shown here is derived from an EMBL/GenBank/DDBJ whole genome shotgun (WGS) entry which is preliminary data.</text>
</comment>
<evidence type="ECO:0000313" key="5">
    <source>
        <dbReference type="Proteomes" id="UP000216311"/>
    </source>
</evidence>
<protein>
    <submittedName>
        <fullName evidence="4">Fic protein</fullName>
    </submittedName>
</protein>
<dbReference type="InterPro" id="IPR036388">
    <property type="entry name" value="WH-like_DNA-bd_sf"/>
</dbReference>
<dbReference type="AlphaFoldDB" id="A0A255H4L5"/>
<dbReference type="GO" id="GO:0005524">
    <property type="term" value="F:ATP binding"/>
    <property type="evidence" value="ECO:0007669"/>
    <property type="project" value="UniProtKB-KW"/>
</dbReference>
<dbReference type="EMBL" id="NMVQ01000012">
    <property type="protein sequence ID" value="OYO22193.1"/>
    <property type="molecule type" value="Genomic_DNA"/>
</dbReference>
<dbReference type="SUPFAM" id="SSF46785">
    <property type="entry name" value="Winged helix' DNA-binding domain"/>
    <property type="match status" value="1"/>
</dbReference>
<keyword evidence="2" id="KW-0067">ATP-binding</keyword>
<dbReference type="InterPro" id="IPR036390">
    <property type="entry name" value="WH_DNA-bd_sf"/>
</dbReference>
<dbReference type="OrthoDB" id="9813719at2"/>